<name>A0ABW4TVL3_9ACTN</name>
<dbReference type="EMBL" id="JBHUGD010000004">
    <property type="protein sequence ID" value="MFD1949046.1"/>
    <property type="molecule type" value="Genomic_DNA"/>
</dbReference>
<comment type="caution">
    <text evidence="1">The sequence shown here is derived from an EMBL/GenBank/DDBJ whole genome shotgun (WGS) entry which is preliminary data.</text>
</comment>
<dbReference type="SUPFAM" id="SSF56784">
    <property type="entry name" value="HAD-like"/>
    <property type="match status" value="1"/>
</dbReference>
<evidence type="ECO:0000313" key="1">
    <source>
        <dbReference type="EMBL" id="MFD1949046.1"/>
    </source>
</evidence>
<keyword evidence="1" id="KW-0378">Hydrolase</keyword>
<dbReference type="GO" id="GO:0016787">
    <property type="term" value="F:hydrolase activity"/>
    <property type="evidence" value="ECO:0007669"/>
    <property type="project" value="UniProtKB-KW"/>
</dbReference>
<organism evidence="1 2">
    <name type="scientific">Nocardioides aestuarii</name>
    <dbReference type="NCBI Taxonomy" id="252231"/>
    <lineage>
        <taxon>Bacteria</taxon>
        <taxon>Bacillati</taxon>
        <taxon>Actinomycetota</taxon>
        <taxon>Actinomycetes</taxon>
        <taxon>Propionibacteriales</taxon>
        <taxon>Nocardioidaceae</taxon>
        <taxon>Nocardioides</taxon>
    </lineage>
</organism>
<sequence>MSDLLPSWRPGPVRDAVVGFLDAVHDVEPDDRLACFDNDGTLWCERPTYVQLDYLVDLLRAASSEDPAVRERPEYAAVLDGDRAAIGDLGLVRVALALTELCQGWGPEEFTDSVRDFMGRAQHPTLGRPHRTAVYQPMLELLDELRARDVTVSIVSGGGTEFVRAISRDLYGVAPELVVGTLVAYDYDRDPDGRPRLRRTASVVGEANEGAAKVSAIQTHLGRRPQLAAGNSGGDREMLEWADGQDGPSLALLVDHDDADREVAYTSVAQTFAEAEPITQVGDRLGWTVVSMARDWSRVFPDGA</sequence>
<keyword evidence="2" id="KW-1185">Reference proteome</keyword>
<dbReference type="InterPro" id="IPR023214">
    <property type="entry name" value="HAD_sf"/>
</dbReference>
<accession>A0ABW4TVL3</accession>
<reference evidence="2" key="1">
    <citation type="journal article" date="2019" name="Int. J. Syst. Evol. Microbiol.">
        <title>The Global Catalogue of Microorganisms (GCM) 10K type strain sequencing project: providing services to taxonomists for standard genome sequencing and annotation.</title>
        <authorList>
            <consortium name="The Broad Institute Genomics Platform"/>
            <consortium name="The Broad Institute Genome Sequencing Center for Infectious Disease"/>
            <person name="Wu L."/>
            <person name="Ma J."/>
        </authorList>
    </citation>
    <scope>NUCLEOTIDE SEQUENCE [LARGE SCALE GENOMIC DNA]</scope>
    <source>
        <strain evidence="2">CGMCC 1.12477</strain>
    </source>
</reference>
<gene>
    <name evidence="1" type="ORF">ACFSDE_19740</name>
</gene>
<dbReference type="Proteomes" id="UP001597351">
    <property type="component" value="Unassembled WGS sequence"/>
</dbReference>
<protein>
    <submittedName>
        <fullName evidence="1">HAD family hydrolase</fullName>
    </submittedName>
</protein>
<dbReference type="Pfam" id="PF12710">
    <property type="entry name" value="HAD"/>
    <property type="match status" value="1"/>
</dbReference>
<proteinExistence type="predicted"/>
<dbReference type="InterPro" id="IPR036412">
    <property type="entry name" value="HAD-like_sf"/>
</dbReference>
<dbReference type="RefSeq" id="WP_343921192.1">
    <property type="nucleotide sequence ID" value="NZ_BAAAJT010000003.1"/>
</dbReference>
<dbReference type="Gene3D" id="3.40.50.1000">
    <property type="entry name" value="HAD superfamily/HAD-like"/>
    <property type="match status" value="1"/>
</dbReference>
<evidence type="ECO:0000313" key="2">
    <source>
        <dbReference type="Proteomes" id="UP001597351"/>
    </source>
</evidence>